<dbReference type="EMBL" id="CP033065">
    <property type="protein sequence ID" value="AYM87337.1"/>
    <property type="molecule type" value="Genomic_DNA"/>
</dbReference>
<feature type="compositionally biased region" description="Low complexity" evidence="1">
    <location>
        <begin position="104"/>
        <end position="117"/>
    </location>
</feature>
<dbReference type="AlphaFoldDB" id="A0AAD0TZZ2"/>
<dbReference type="InterPro" id="IPR036680">
    <property type="entry name" value="SPOR-like_sf"/>
</dbReference>
<evidence type="ECO:0000313" key="5">
    <source>
        <dbReference type="Proteomes" id="UP000279995"/>
    </source>
</evidence>
<dbReference type="GO" id="GO:0042834">
    <property type="term" value="F:peptidoglycan binding"/>
    <property type="evidence" value="ECO:0007669"/>
    <property type="project" value="InterPro"/>
</dbReference>
<gene>
    <name evidence="4" type="ORF">D9T18_11955</name>
</gene>
<accession>A0AAD0TZZ2</accession>
<dbReference type="SUPFAM" id="SSF110997">
    <property type="entry name" value="Sporulation related repeat"/>
    <property type="match status" value="1"/>
</dbReference>
<evidence type="ECO:0000313" key="4">
    <source>
        <dbReference type="EMBL" id="AYM87337.1"/>
    </source>
</evidence>
<proteinExistence type="predicted"/>
<feature type="domain" description="SPOR" evidence="3">
    <location>
        <begin position="140"/>
        <end position="229"/>
    </location>
</feature>
<dbReference type="PROSITE" id="PS51724">
    <property type="entry name" value="SPOR"/>
    <property type="match status" value="1"/>
</dbReference>
<dbReference type="Gene3D" id="3.30.70.1070">
    <property type="entry name" value="Sporulation related repeat"/>
    <property type="match status" value="1"/>
</dbReference>
<dbReference type="InterPro" id="IPR007730">
    <property type="entry name" value="SPOR-like_dom"/>
</dbReference>
<evidence type="ECO:0000256" key="2">
    <source>
        <dbReference type="SAM" id="SignalP"/>
    </source>
</evidence>
<name>A0AAD0TZZ2_9GAMM</name>
<feature type="signal peptide" evidence="2">
    <location>
        <begin position="1"/>
        <end position="25"/>
    </location>
</feature>
<organism evidence="4 5">
    <name type="scientific">Pseudoalteromonas agarivorans</name>
    <dbReference type="NCBI Taxonomy" id="176102"/>
    <lineage>
        <taxon>Bacteria</taxon>
        <taxon>Pseudomonadati</taxon>
        <taxon>Pseudomonadota</taxon>
        <taxon>Gammaproteobacteria</taxon>
        <taxon>Alteromonadales</taxon>
        <taxon>Pseudoalteromonadaceae</taxon>
        <taxon>Pseudoalteromonas</taxon>
    </lineage>
</organism>
<reference evidence="4 5" key="1">
    <citation type="submission" date="2018-10" db="EMBL/GenBank/DDBJ databases">
        <title>Complete Genome Sequence and Transcriptomic Profiles of a Marine Bacterium, Pseudoalteromonas agarivorans Hao 2018.</title>
        <authorList>
            <person name="Hao L."/>
        </authorList>
    </citation>
    <scope>NUCLEOTIDE SEQUENCE [LARGE SCALE GENOMIC DNA]</scope>
    <source>
        <strain evidence="4 5">Hao 2018</strain>
    </source>
</reference>
<sequence length="232" mass="26404">MLKLKKYYKHFFVCLFTLTFGTACSITPIAKPAVDNEIPNTTPDYVSITALELAQLKDAAMQWQQARAGIERILKLEKEITYLVNHIDIINSKAIAQSNASPAYSSRYTRTPSRTTSNKPRRQQTYKAANNNQKQTLKLNTPKHVFALQVASVDSKQDVAKAWQELNTKAAPLFRDKILTNVETAKINDKTFYRLKLGSYKNLKNAKADCEVFKMYKLDCIVSNYTDKPIKL</sequence>
<dbReference type="RefSeq" id="WP_121637834.1">
    <property type="nucleotide sequence ID" value="NZ_CP033065.1"/>
</dbReference>
<evidence type="ECO:0000256" key="1">
    <source>
        <dbReference type="SAM" id="MobiDB-lite"/>
    </source>
</evidence>
<keyword evidence="2" id="KW-0732">Signal</keyword>
<feature type="region of interest" description="Disordered" evidence="1">
    <location>
        <begin position="101"/>
        <end position="126"/>
    </location>
</feature>
<evidence type="ECO:0000259" key="3">
    <source>
        <dbReference type="PROSITE" id="PS51724"/>
    </source>
</evidence>
<dbReference type="Pfam" id="PF05036">
    <property type="entry name" value="SPOR"/>
    <property type="match status" value="1"/>
</dbReference>
<protein>
    <submittedName>
        <fullName evidence="4">SPOR domain-containing protein</fullName>
    </submittedName>
</protein>
<dbReference type="Proteomes" id="UP000279995">
    <property type="component" value="Chromosome I"/>
</dbReference>
<feature type="chain" id="PRO_5042128827" evidence="2">
    <location>
        <begin position="26"/>
        <end position="232"/>
    </location>
</feature>
<dbReference type="PROSITE" id="PS51257">
    <property type="entry name" value="PROKAR_LIPOPROTEIN"/>
    <property type="match status" value="1"/>
</dbReference>